<feature type="compositionally biased region" description="Basic and acidic residues" evidence="1">
    <location>
        <begin position="91"/>
        <end position="100"/>
    </location>
</feature>
<keyword evidence="3" id="KW-1185">Reference proteome</keyword>
<feature type="region of interest" description="Disordered" evidence="1">
    <location>
        <begin position="79"/>
        <end position="100"/>
    </location>
</feature>
<dbReference type="Proteomes" id="UP001604277">
    <property type="component" value="Unassembled WGS sequence"/>
</dbReference>
<protein>
    <submittedName>
        <fullName evidence="2">Uncharacterized protein</fullName>
    </submittedName>
</protein>
<accession>A0ABD1T6L7</accession>
<gene>
    <name evidence="2" type="ORF">Fot_31882</name>
</gene>
<dbReference type="EMBL" id="JBFOLJ010000009">
    <property type="protein sequence ID" value="KAL2508235.1"/>
    <property type="molecule type" value="Genomic_DNA"/>
</dbReference>
<evidence type="ECO:0000256" key="1">
    <source>
        <dbReference type="SAM" id="MobiDB-lite"/>
    </source>
</evidence>
<proteinExistence type="predicted"/>
<organism evidence="2 3">
    <name type="scientific">Forsythia ovata</name>
    <dbReference type="NCBI Taxonomy" id="205694"/>
    <lineage>
        <taxon>Eukaryota</taxon>
        <taxon>Viridiplantae</taxon>
        <taxon>Streptophyta</taxon>
        <taxon>Embryophyta</taxon>
        <taxon>Tracheophyta</taxon>
        <taxon>Spermatophyta</taxon>
        <taxon>Magnoliopsida</taxon>
        <taxon>eudicotyledons</taxon>
        <taxon>Gunneridae</taxon>
        <taxon>Pentapetalae</taxon>
        <taxon>asterids</taxon>
        <taxon>lamiids</taxon>
        <taxon>Lamiales</taxon>
        <taxon>Oleaceae</taxon>
        <taxon>Forsythieae</taxon>
        <taxon>Forsythia</taxon>
    </lineage>
</organism>
<reference evidence="3" key="1">
    <citation type="submission" date="2024-07" db="EMBL/GenBank/DDBJ databases">
        <title>Two chromosome-level genome assemblies of Korean endemic species Abeliophyllum distichum and Forsythia ovata (Oleaceae).</title>
        <authorList>
            <person name="Jang H."/>
        </authorList>
    </citation>
    <scope>NUCLEOTIDE SEQUENCE [LARGE SCALE GENOMIC DNA]</scope>
</reference>
<dbReference type="AlphaFoldDB" id="A0ABD1T6L7"/>
<name>A0ABD1T6L7_9LAMI</name>
<sequence>MSDEDRNTCTRQTGGQPEEDDERAPEVTQPHRRGRHSRARMARNMEVMAEKMLKMQRQQVAQTVVLNAYLQQGLIHPAPPAYPPYQPQGHEYQRGDEKNDTYPHTSLERLELHFGEMMEWIHLNAHIMGTMRKRTMETQTFLLNTLKNLKPHKGPVSSTVWIVGLLEIEEKGRQAAAAAQVPHMSAPYQYQAQQNPDRRPMHGPGEGNGRTQQVRSPGAISLPQLRSYEMDDDEEIDPFSEGIQRCNVLKDFEMPEINKYASQGDPDDNLLNYNASMGIVGATPVLKYKAFPLTLERIAIRWYKKLPPKASTVGRI</sequence>
<comment type="caution">
    <text evidence="2">The sequence shown here is derived from an EMBL/GenBank/DDBJ whole genome shotgun (WGS) entry which is preliminary data.</text>
</comment>
<evidence type="ECO:0000313" key="3">
    <source>
        <dbReference type="Proteomes" id="UP001604277"/>
    </source>
</evidence>
<feature type="region of interest" description="Disordered" evidence="1">
    <location>
        <begin position="1"/>
        <end position="40"/>
    </location>
</feature>
<feature type="region of interest" description="Disordered" evidence="1">
    <location>
        <begin position="190"/>
        <end position="221"/>
    </location>
</feature>
<feature type="compositionally biased region" description="Basic residues" evidence="1">
    <location>
        <begin position="30"/>
        <end position="40"/>
    </location>
</feature>
<evidence type="ECO:0000313" key="2">
    <source>
        <dbReference type="EMBL" id="KAL2508235.1"/>
    </source>
</evidence>